<evidence type="ECO:0000256" key="1">
    <source>
        <dbReference type="SAM" id="MobiDB-lite"/>
    </source>
</evidence>
<organism evidence="3 4">
    <name type="scientific">Desertihabitans brevis</name>
    <dbReference type="NCBI Taxonomy" id="2268447"/>
    <lineage>
        <taxon>Bacteria</taxon>
        <taxon>Bacillati</taxon>
        <taxon>Actinomycetota</taxon>
        <taxon>Actinomycetes</taxon>
        <taxon>Propionibacteriales</taxon>
        <taxon>Propionibacteriaceae</taxon>
        <taxon>Desertihabitans</taxon>
    </lineage>
</organism>
<evidence type="ECO:0000313" key="3">
    <source>
        <dbReference type="EMBL" id="RCK69180.1"/>
    </source>
</evidence>
<dbReference type="AlphaFoldDB" id="A0A367YTQ9"/>
<sequence>MSQPPGPDRPTGQEHPADPAGPGVPQQQPPTGWVSPPAASPAPGTPPSGPAPTDAGPHPAAPPPGEPRPDGPIDHPGPGYGPGPAAPRRAASDAAAQPGPTPPAGQPWGAPATGRSLPPYLPPLQDHPKTTTVFVLGLLGILLAGLTGPFALVMGRRARREAAGRPEVYRQRGLLLTGYVFGILGTIYLAGTVLLVISAILFFPVVTA</sequence>
<comment type="caution">
    <text evidence="3">The sequence shown here is derived from an EMBL/GenBank/DDBJ whole genome shotgun (WGS) entry which is preliminary data.</text>
</comment>
<gene>
    <name evidence="3" type="ORF">DT076_12660</name>
</gene>
<accession>A0A367YTQ9</accession>
<reference evidence="3 4" key="1">
    <citation type="submission" date="2018-07" db="EMBL/GenBank/DDBJ databases">
        <title>Desertimonas flava gen. nov. sp. nov.</title>
        <authorList>
            <person name="Liu S."/>
        </authorList>
    </citation>
    <scope>NUCLEOTIDE SEQUENCE [LARGE SCALE GENOMIC DNA]</scope>
    <source>
        <strain evidence="3 4">16Sb5-5</strain>
    </source>
</reference>
<evidence type="ECO:0000313" key="4">
    <source>
        <dbReference type="Proteomes" id="UP000252770"/>
    </source>
</evidence>
<dbReference type="EMBL" id="QOUI01000007">
    <property type="protein sequence ID" value="RCK69180.1"/>
    <property type="molecule type" value="Genomic_DNA"/>
</dbReference>
<feature type="transmembrane region" description="Helical" evidence="2">
    <location>
        <begin position="174"/>
        <end position="203"/>
    </location>
</feature>
<feature type="compositionally biased region" description="Low complexity" evidence="1">
    <location>
        <begin position="86"/>
        <end position="98"/>
    </location>
</feature>
<evidence type="ECO:0008006" key="5">
    <source>
        <dbReference type="Google" id="ProtNLM"/>
    </source>
</evidence>
<keyword evidence="2" id="KW-0812">Transmembrane</keyword>
<feature type="compositionally biased region" description="Pro residues" evidence="1">
    <location>
        <begin position="38"/>
        <end position="50"/>
    </location>
</feature>
<dbReference type="Proteomes" id="UP000252770">
    <property type="component" value="Unassembled WGS sequence"/>
</dbReference>
<dbReference type="PRINTS" id="PR01217">
    <property type="entry name" value="PRICHEXTENSN"/>
</dbReference>
<feature type="compositionally biased region" description="Low complexity" evidence="1">
    <location>
        <begin position="18"/>
        <end position="30"/>
    </location>
</feature>
<keyword evidence="2" id="KW-0472">Membrane</keyword>
<keyword evidence="2" id="KW-1133">Transmembrane helix</keyword>
<dbReference type="RefSeq" id="WP_114127036.1">
    <property type="nucleotide sequence ID" value="NZ_QOUI01000007.1"/>
</dbReference>
<keyword evidence="4" id="KW-1185">Reference proteome</keyword>
<name>A0A367YTQ9_9ACTN</name>
<feature type="transmembrane region" description="Helical" evidence="2">
    <location>
        <begin position="133"/>
        <end position="153"/>
    </location>
</feature>
<feature type="region of interest" description="Disordered" evidence="1">
    <location>
        <begin position="1"/>
        <end position="124"/>
    </location>
</feature>
<protein>
    <recommendedName>
        <fullName evidence="5">DUF4190 domain-containing protein</fullName>
    </recommendedName>
</protein>
<evidence type="ECO:0000256" key="2">
    <source>
        <dbReference type="SAM" id="Phobius"/>
    </source>
</evidence>
<proteinExistence type="predicted"/>